<dbReference type="InterPro" id="IPR001670">
    <property type="entry name" value="ADH_Fe/GldA"/>
</dbReference>
<dbReference type="InterPro" id="IPR034786">
    <property type="entry name" value="MAR"/>
</dbReference>
<keyword evidence="3" id="KW-0520">NAD</keyword>
<dbReference type="SUPFAM" id="SSF56796">
    <property type="entry name" value="Dehydroquinate synthase-like"/>
    <property type="match status" value="1"/>
</dbReference>
<evidence type="ECO:0000259" key="4">
    <source>
        <dbReference type="Pfam" id="PF00465"/>
    </source>
</evidence>
<keyword evidence="2 6" id="KW-0560">Oxidoreductase</keyword>
<dbReference type="EC" id="1.3.1.32" evidence="6"/>
<keyword evidence="7" id="KW-1185">Reference proteome</keyword>
<evidence type="ECO:0000256" key="1">
    <source>
        <dbReference type="ARBA" id="ARBA00007358"/>
    </source>
</evidence>
<comment type="caution">
    <text evidence="6">The sequence shown here is derived from an EMBL/GenBank/DDBJ whole genome shotgun (WGS) entry which is preliminary data.</text>
</comment>
<comment type="similarity">
    <text evidence="1">Belongs to the iron-containing alcohol dehydrogenase family.</text>
</comment>
<dbReference type="InterPro" id="IPR056798">
    <property type="entry name" value="ADH_Fe_C"/>
</dbReference>
<reference evidence="6 7" key="1">
    <citation type="submission" date="2024-06" db="EMBL/GenBank/DDBJ databases">
        <title>The Natural Products Discovery Center: Release of the First 8490 Sequenced Strains for Exploring Actinobacteria Biosynthetic Diversity.</title>
        <authorList>
            <person name="Kalkreuter E."/>
            <person name="Kautsar S.A."/>
            <person name="Yang D."/>
            <person name="Bader C.D."/>
            <person name="Teijaro C.N."/>
            <person name="Fluegel L."/>
            <person name="Davis C.M."/>
            <person name="Simpson J.R."/>
            <person name="Lauterbach L."/>
            <person name="Steele A.D."/>
            <person name="Gui C."/>
            <person name="Meng S."/>
            <person name="Li G."/>
            <person name="Viehrig K."/>
            <person name="Ye F."/>
            <person name="Su P."/>
            <person name="Kiefer A.F."/>
            <person name="Nichols A."/>
            <person name="Cepeda A.J."/>
            <person name="Yan W."/>
            <person name="Fan B."/>
            <person name="Jiang Y."/>
            <person name="Adhikari A."/>
            <person name="Zheng C.-J."/>
            <person name="Schuster L."/>
            <person name="Cowan T.M."/>
            <person name="Smanski M.J."/>
            <person name="Chevrette M.G."/>
            <person name="De Carvalho L.P.S."/>
            <person name="Shen B."/>
        </authorList>
    </citation>
    <scope>NUCLEOTIDE SEQUENCE [LARGE SCALE GENOMIC DNA]</scope>
    <source>
        <strain evidence="6 7">NPDC005137</strain>
    </source>
</reference>
<sequence>MIEKEPSEVSVGRADFVHQWPASRVVFGPGKISVAVSEAARFGTRFAVIHDPTAQSAADRVASDARGGVRARIGEVAQHVPVQAVTEAVAIVRGARAEVLICIGGGSATGLAKGVARELALPLVAVPTTYAGSEMTSIWGHTEGGKKTTGRAETVRPRTVVYDPELTLDLPPAISVTSGVNAIAHCVEAMYAPESSPMTRVAAAEGIRSMSRALPGILDEPRDVAVRGFALRGAWLSGWSLEVSTTGLHHKLCHILGGLLDLPHSPLHTVLLPYAVAHIAPAAKAETRIVLESLGLTGPVTDAGGLIWERHRLLGAPTSLAEIGMREADVERTIAEASAALADRPLPPRPIGASGLRDVILTAFKGDRPAA</sequence>
<protein>
    <submittedName>
        <fullName evidence="6">Maleylacetate reductase</fullName>
        <ecNumber evidence="6">1.3.1.32</ecNumber>
    </submittedName>
</protein>
<evidence type="ECO:0000256" key="2">
    <source>
        <dbReference type="ARBA" id="ARBA00023002"/>
    </source>
</evidence>
<dbReference type="PANTHER" id="PTHR11496">
    <property type="entry name" value="ALCOHOL DEHYDROGENASE"/>
    <property type="match status" value="1"/>
</dbReference>
<dbReference type="CDD" id="cd08177">
    <property type="entry name" value="MAR"/>
    <property type="match status" value="1"/>
</dbReference>
<dbReference type="Gene3D" id="1.20.1090.10">
    <property type="entry name" value="Dehydroquinate synthase-like - alpha domain"/>
    <property type="match status" value="1"/>
</dbReference>
<proteinExistence type="inferred from homology"/>
<accession>A0ABV2UNJ7</accession>
<feature type="domain" description="Alcohol dehydrogenase iron-type/glycerol dehydrogenase GldA" evidence="4">
    <location>
        <begin position="23"/>
        <end position="164"/>
    </location>
</feature>
<name>A0ABV2UNJ7_9ACTN</name>
<evidence type="ECO:0000256" key="3">
    <source>
        <dbReference type="ARBA" id="ARBA00023027"/>
    </source>
</evidence>
<dbReference type="Proteomes" id="UP001550044">
    <property type="component" value="Unassembled WGS sequence"/>
</dbReference>
<evidence type="ECO:0000313" key="6">
    <source>
        <dbReference type="EMBL" id="MET8438689.1"/>
    </source>
</evidence>
<dbReference type="Gene3D" id="3.40.50.1970">
    <property type="match status" value="1"/>
</dbReference>
<dbReference type="InterPro" id="IPR039697">
    <property type="entry name" value="Alcohol_dehydrogenase_Fe"/>
</dbReference>
<organism evidence="6 7">
    <name type="scientific">Streptomyces sp. 900116325</name>
    <dbReference type="NCBI Taxonomy" id="3154295"/>
    <lineage>
        <taxon>Bacteria</taxon>
        <taxon>Bacillati</taxon>
        <taxon>Actinomycetota</taxon>
        <taxon>Actinomycetes</taxon>
        <taxon>Kitasatosporales</taxon>
        <taxon>Streptomycetaceae</taxon>
        <taxon>Streptomyces</taxon>
    </lineage>
</organism>
<dbReference type="PANTHER" id="PTHR11496:SF102">
    <property type="entry name" value="ALCOHOL DEHYDROGENASE 4"/>
    <property type="match status" value="1"/>
</dbReference>
<feature type="domain" description="Fe-containing alcohol dehydrogenase-like C-terminal" evidence="5">
    <location>
        <begin position="176"/>
        <end position="345"/>
    </location>
</feature>
<dbReference type="RefSeq" id="WP_356713104.1">
    <property type="nucleotide sequence ID" value="NZ_JBEXIP010000067.1"/>
</dbReference>
<dbReference type="GO" id="GO:0018506">
    <property type="term" value="F:maleylacetate reductase activity"/>
    <property type="evidence" value="ECO:0007669"/>
    <property type="project" value="UniProtKB-EC"/>
</dbReference>
<dbReference type="Pfam" id="PF25137">
    <property type="entry name" value="ADH_Fe_C"/>
    <property type="match status" value="1"/>
</dbReference>
<gene>
    <name evidence="6" type="ORF">ABZV61_39540</name>
</gene>
<evidence type="ECO:0000313" key="7">
    <source>
        <dbReference type="Proteomes" id="UP001550044"/>
    </source>
</evidence>
<dbReference type="EMBL" id="JBEXIP010000067">
    <property type="protein sequence ID" value="MET8438689.1"/>
    <property type="molecule type" value="Genomic_DNA"/>
</dbReference>
<dbReference type="Pfam" id="PF00465">
    <property type="entry name" value="Fe-ADH"/>
    <property type="match status" value="1"/>
</dbReference>
<evidence type="ECO:0000259" key="5">
    <source>
        <dbReference type="Pfam" id="PF25137"/>
    </source>
</evidence>